<dbReference type="PROSITE" id="PS52029">
    <property type="entry name" value="LD_TPASE"/>
    <property type="match status" value="1"/>
</dbReference>
<dbReference type="Pfam" id="PF03734">
    <property type="entry name" value="YkuD"/>
    <property type="match status" value="1"/>
</dbReference>
<evidence type="ECO:0000256" key="5">
    <source>
        <dbReference type="ARBA" id="ARBA00022984"/>
    </source>
</evidence>
<dbReference type="EMBL" id="BMXE01000003">
    <property type="protein sequence ID" value="GHB32910.1"/>
    <property type="molecule type" value="Genomic_DNA"/>
</dbReference>
<sequence>MAKTISRPLLWALAPAFLVTLAVSATYLLLPYDLPGTADLAKVKEERLPALRADLTFKGMELGSPVYLRIFKEESRLEAWVKSGDTYQPYKYWEICKYSGDLGPKLKEGDGQSPEGFYNVSAKQLNPNSNYHLSFNLGFPNAFDQSLGRTGSYLMVHGNCLSVGCYAMTNHNVEEIYLLVEAALQNGQDNVPVHIFPFEMTQENLSKHADSNWQDFWLNLKQGYDLFEHHRKPPTVSARQGQYLFSI</sequence>
<evidence type="ECO:0000256" key="3">
    <source>
        <dbReference type="ARBA" id="ARBA00022679"/>
    </source>
</evidence>
<keyword evidence="5 7" id="KW-0573">Peptidoglycan synthesis</keyword>
<comment type="caution">
    <text evidence="9">The sequence shown here is derived from an EMBL/GenBank/DDBJ whole genome shotgun (WGS) entry which is preliminary data.</text>
</comment>
<evidence type="ECO:0000313" key="10">
    <source>
        <dbReference type="Proteomes" id="UP000637980"/>
    </source>
</evidence>
<dbReference type="PANTHER" id="PTHR36699">
    <property type="entry name" value="LD-TRANSPEPTIDASE"/>
    <property type="match status" value="1"/>
</dbReference>
<dbReference type="PANTHER" id="PTHR36699:SF1">
    <property type="entry name" value="L,D-TRANSPEPTIDASE YAFK-RELATED"/>
    <property type="match status" value="1"/>
</dbReference>
<evidence type="ECO:0000259" key="8">
    <source>
        <dbReference type="PROSITE" id="PS52029"/>
    </source>
</evidence>
<evidence type="ECO:0000256" key="2">
    <source>
        <dbReference type="ARBA" id="ARBA00005992"/>
    </source>
</evidence>
<keyword evidence="3" id="KW-0808">Transferase</keyword>
<comment type="pathway">
    <text evidence="1 7">Cell wall biogenesis; peptidoglycan biosynthesis.</text>
</comment>
<protein>
    <submittedName>
        <fullName evidence="9">Transpeptidase</fullName>
    </submittedName>
</protein>
<feature type="active site" description="Proton donor/acceptor" evidence="7">
    <location>
        <position position="157"/>
    </location>
</feature>
<keyword evidence="4 7" id="KW-0133">Cell shape</keyword>
<comment type="similarity">
    <text evidence="2">Belongs to the YkuD family.</text>
</comment>
<feature type="active site" description="Nucleophile" evidence="7">
    <location>
        <position position="165"/>
    </location>
</feature>
<keyword evidence="10" id="KW-1185">Reference proteome</keyword>
<name>A0ABQ3EHY2_9HYPH</name>
<dbReference type="InterPro" id="IPR005490">
    <property type="entry name" value="LD_TPept_cat_dom"/>
</dbReference>
<organism evidence="9 10">
    <name type="scientific">Pseudovibrio japonicus</name>
    <dbReference type="NCBI Taxonomy" id="366534"/>
    <lineage>
        <taxon>Bacteria</taxon>
        <taxon>Pseudomonadati</taxon>
        <taxon>Pseudomonadota</taxon>
        <taxon>Alphaproteobacteria</taxon>
        <taxon>Hyphomicrobiales</taxon>
        <taxon>Stappiaceae</taxon>
        <taxon>Pseudovibrio</taxon>
    </lineage>
</organism>
<dbReference type="SUPFAM" id="SSF141523">
    <property type="entry name" value="L,D-transpeptidase catalytic domain-like"/>
    <property type="match status" value="1"/>
</dbReference>
<dbReference type="InterPro" id="IPR038063">
    <property type="entry name" value="Transpep_catalytic_dom"/>
</dbReference>
<evidence type="ECO:0000256" key="7">
    <source>
        <dbReference type="PROSITE-ProRule" id="PRU01373"/>
    </source>
</evidence>
<proteinExistence type="inferred from homology"/>
<evidence type="ECO:0000256" key="1">
    <source>
        <dbReference type="ARBA" id="ARBA00004752"/>
    </source>
</evidence>
<dbReference type="RefSeq" id="WP_189436831.1">
    <property type="nucleotide sequence ID" value="NZ_BMXE01000003.1"/>
</dbReference>
<gene>
    <name evidence="9" type="primary">yafK</name>
    <name evidence="9" type="ORF">GCM10007094_22340</name>
</gene>
<dbReference type="Proteomes" id="UP000637980">
    <property type="component" value="Unassembled WGS sequence"/>
</dbReference>
<keyword evidence="6 7" id="KW-0961">Cell wall biogenesis/degradation</keyword>
<dbReference type="CDD" id="cd16913">
    <property type="entry name" value="YkuD_like"/>
    <property type="match status" value="1"/>
</dbReference>
<accession>A0ABQ3EHY2</accession>
<evidence type="ECO:0000256" key="4">
    <source>
        <dbReference type="ARBA" id="ARBA00022960"/>
    </source>
</evidence>
<reference evidence="10" key="1">
    <citation type="journal article" date="2019" name="Int. J. Syst. Evol. Microbiol.">
        <title>The Global Catalogue of Microorganisms (GCM) 10K type strain sequencing project: providing services to taxonomists for standard genome sequencing and annotation.</title>
        <authorList>
            <consortium name="The Broad Institute Genomics Platform"/>
            <consortium name="The Broad Institute Genome Sequencing Center for Infectious Disease"/>
            <person name="Wu L."/>
            <person name="Ma J."/>
        </authorList>
    </citation>
    <scope>NUCLEOTIDE SEQUENCE [LARGE SCALE GENOMIC DNA]</scope>
    <source>
        <strain evidence="10">KCTC 12861</strain>
    </source>
</reference>
<evidence type="ECO:0000313" key="9">
    <source>
        <dbReference type="EMBL" id="GHB32910.1"/>
    </source>
</evidence>
<evidence type="ECO:0000256" key="6">
    <source>
        <dbReference type="ARBA" id="ARBA00023316"/>
    </source>
</evidence>
<feature type="domain" description="L,D-TPase catalytic" evidence="8">
    <location>
        <begin position="66"/>
        <end position="196"/>
    </location>
</feature>